<organism evidence="2 3">
    <name type="scientific">Pseudozyma flocculosa</name>
    <dbReference type="NCBI Taxonomy" id="84751"/>
    <lineage>
        <taxon>Eukaryota</taxon>
        <taxon>Fungi</taxon>
        <taxon>Dikarya</taxon>
        <taxon>Basidiomycota</taxon>
        <taxon>Ustilaginomycotina</taxon>
        <taxon>Ustilaginomycetes</taxon>
        <taxon>Ustilaginales</taxon>
        <taxon>Ustilaginaceae</taxon>
        <taxon>Pseudozyma</taxon>
    </lineage>
</organism>
<protein>
    <recommendedName>
        <fullName evidence="4">Secreted protein</fullName>
    </recommendedName>
</protein>
<sequence length="150" mass="16398">MMGRRFARPPAPDLSFVLLPVAAVAVVITPLRSDDCLHRLGRPRDIRLAFVVVVVVPEKLARESPSRSVTVQYREAGLAVCLSRKPPSSVGHSTPPSRVGASRSVFRSAIPNPSIHCIGSRAYRCEGDKRSPFIRYRYVSMLSAALTCSP</sequence>
<evidence type="ECO:0000313" key="3">
    <source>
        <dbReference type="Proteomes" id="UP000323386"/>
    </source>
</evidence>
<feature type="signal peptide" evidence="1">
    <location>
        <begin position="1"/>
        <end position="25"/>
    </location>
</feature>
<feature type="chain" id="PRO_5022932350" description="Secreted protein" evidence="1">
    <location>
        <begin position="26"/>
        <end position="150"/>
    </location>
</feature>
<gene>
    <name evidence="2" type="ORF">PSFLO_06809</name>
</gene>
<evidence type="ECO:0000313" key="2">
    <source>
        <dbReference type="EMBL" id="SPO41327.1"/>
    </source>
</evidence>
<keyword evidence="1" id="KW-0732">Signal</keyword>
<dbReference type="AlphaFoldDB" id="A0A5C3FCH6"/>
<reference evidence="2 3" key="1">
    <citation type="submission" date="2018-03" db="EMBL/GenBank/DDBJ databases">
        <authorList>
            <person name="Guldener U."/>
        </authorList>
    </citation>
    <scope>NUCLEOTIDE SEQUENCE [LARGE SCALE GENOMIC DNA]</scope>
    <source>
        <strain evidence="2 3">DAOM196992</strain>
    </source>
</reference>
<evidence type="ECO:0000256" key="1">
    <source>
        <dbReference type="SAM" id="SignalP"/>
    </source>
</evidence>
<keyword evidence="3" id="KW-1185">Reference proteome</keyword>
<dbReference type="Proteomes" id="UP000323386">
    <property type="component" value="Unassembled WGS sequence"/>
</dbReference>
<evidence type="ECO:0008006" key="4">
    <source>
        <dbReference type="Google" id="ProtNLM"/>
    </source>
</evidence>
<dbReference type="EMBL" id="OOIP01000026">
    <property type="protein sequence ID" value="SPO41327.1"/>
    <property type="molecule type" value="Genomic_DNA"/>
</dbReference>
<accession>A0A5C3FCH6</accession>
<name>A0A5C3FCH6_9BASI</name>
<proteinExistence type="predicted"/>